<dbReference type="AlphaFoldDB" id="A0A382Q5L5"/>
<dbReference type="EMBL" id="UINC01112156">
    <property type="protein sequence ID" value="SVC80894.1"/>
    <property type="molecule type" value="Genomic_DNA"/>
</dbReference>
<dbReference type="SMART" id="SM00563">
    <property type="entry name" value="PlsC"/>
    <property type="match status" value="1"/>
</dbReference>
<dbReference type="Pfam" id="PF01553">
    <property type="entry name" value="Acyltransferase"/>
    <property type="match status" value="1"/>
</dbReference>
<keyword evidence="2" id="KW-0012">Acyltransferase</keyword>
<dbReference type="SUPFAM" id="SSF69593">
    <property type="entry name" value="Glycerol-3-phosphate (1)-acyltransferase"/>
    <property type="match status" value="1"/>
</dbReference>
<accession>A0A382Q5L5</accession>
<evidence type="ECO:0000259" key="3">
    <source>
        <dbReference type="SMART" id="SM00563"/>
    </source>
</evidence>
<dbReference type="GO" id="GO:0006654">
    <property type="term" value="P:phosphatidic acid biosynthetic process"/>
    <property type="evidence" value="ECO:0007669"/>
    <property type="project" value="TreeGrafter"/>
</dbReference>
<dbReference type="CDD" id="cd07989">
    <property type="entry name" value="LPLAT_AGPAT-like"/>
    <property type="match status" value="1"/>
</dbReference>
<sequence length="225" mass="24339">MSGHYPEGPPADEAEALLVIQRRVARVMRLVTRLDVGPRPEVPPGPAIHAANHRSMADLLLSTGTFSHWGWPIRCLVAGAYFDTPGLGGLLRRLRCIPVHGTDAIDRAVEVLEQGWSVAIMPEGRIVPEEEWALTGVGRSHPGIGRVAIDTGLPVVANGASGTEVFWPRGRTLPIVRPGRRFHLVLRSEVVGPVPDDKSRDATTRIMEAVARCVAVSEQIIGRTA</sequence>
<organism evidence="4">
    <name type="scientific">marine metagenome</name>
    <dbReference type="NCBI Taxonomy" id="408172"/>
    <lineage>
        <taxon>unclassified sequences</taxon>
        <taxon>metagenomes</taxon>
        <taxon>ecological metagenomes</taxon>
    </lineage>
</organism>
<gene>
    <name evidence="4" type="ORF">METZ01_LOCUS333748</name>
</gene>
<dbReference type="PANTHER" id="PTHR10434">
    <property type="entry name" value="1-ACYL-SN-GLYCEROL-3-PHOSPHATE ACYLTRANSFERASE"/>
    <property type="match status" value="1"/>
</dbReference>
<keyword evidence="1" id="KW-0808">Transferase</keyword>
<dbReference type="InterPro" id="IPR002123">
    <property type="entry name" value="Plipid/glycerol_acylTrfase"/>
</dbReference>
<dbReference type="PANTHER" id="PTHR10434:SF11">
    <property type="entry name" value="1-ACYL-SN-GLYCEROL-3-PHOSPHATE ACYLTRANSFERASE"/>
    <property type="match status" value="1"/>
</dbReference>
<evidence type="ECO:0000256" key="1">
    <source>
        <dbReference type="ARBA" id="ARBA00022679"/>
    </source>
</evidence>
<dbReference type="GO" id="GO:0003841">
    <property type="term" value="F:1-acylglycerol-3-phosphate O-acyltransferase activity"/>
    <property type="evidence" value="ECO:0007669"/>
    <property type="project" value="TreeGrafter"/>
</dbReference>
<proteinExistence type="predicted"/>
<protein>
    <recommendedName>
        <fullName evidence="3">Phospholipid/glycerol acyltransferase domain-containing protein</fullName>
    </recommendedName>
</protein>
<evidence type="ECO:0000256" key="2">
    <source>
        <dbReference type="ARBA" id="ARBA00023315"/>
    </source>
</evidence>
<evidence type="ECO:0000313" key="4">
    <source>
        <dbReference type="EMBL" id="SVC80894.1"/>
    </source>
</evidence>
<name>A0A382Q5L5_9ZZZZ</name>
<feature type="domain" description="Phospholipid/glycerol acyltransferase" evidence="3">
    <location>
        <begin position="47"/>
        <end position="160"/>
    </location>
</feature>
<reference evidence="4" key="1">
    <citation type="submission" date="2018-05" db="EMBL/GenBank/DDBJ databases">
        <authorList>
            <person name="Lanie J.A."/>
            <person name="Ng W.-L."/>
            <person name="Kazmierczak K.M."/>
            <person name="Andrzejewski T.M."/>
            <person name="Davidsen T.M."/>
            <person name="Wayne K.J."/>
            <person name="Tettelin H."/>
            <person name="Glass J.I."/>
            <person name="Rusch D."/>
            <person name="Podicherti R."/>
            <person name="Tsui H.-C.T."/>
            <person name="Winkler M.E."/>
        </authorList>
    </citation>
    <scope>NUCLEOTIDE SEQUENCE</scope>
</reference>